<keyword evidence="3" id="KW-0132">Cell division</keyword>
<comment type="caution">
    <text evidence="3">The sequence shown here is derived from an EMBL/GenBank/DDBJ whole genome shotgun (WGS) entry which is preliminary data.</text>
</comment>
<dbReference type="Proteomes" id="UP000885986">
    <property type="component" value="Unassembled WGS sequence"/>
</dbReference>
<evidence type="ECO:0000313" key="3">
    <source>
        <dbReference type="EMBL" id="HET97837.1"/>
    </source>
</evidence>
<evidence type="ECO:0000256" key="1">
    <source>
        <dbReference type="ARBA" id="ARBA00023054"/>
    </source>
</evidence>
<reference evidence="3" key="1">
    <citation type="journal article" date="2020" name="mSystems">
        <title>Genome- and Community-Level Interaction Insights into Carbon Utilization and Element Cycling Functions of Hydrothermarchaeota in Hydrothermal Sediment.</title>
        <authorList>
            <person name="Zhou Z."/>
            <person name="Liu Y."/>
            <person name="Xu W."/>
            <person name="Pan J."/>
            <person name="Luo Z.H."/>
            <person name="Li M."/>
        </authorList>
    </citation>
    <scope>NUCLEOTIDE SEQUENCE [LARGE SCALE GENOMIC DNA]</scope>
    <source>
        <strain evidence="3">SpSt-1224</strain>
    </source>
</reference>
<dbReference type="GO" id="GO:0043093">
    <property type="term" value="P:FtsZ-dependent cytokinesis"/>
    <property type="evidence" value="ECO:0007669"/>
    <property type="project" value="InterPro"/>
</dbReference>
<keyword evidence="3" id="KW-0131">Cell cycle</keyword>
<dbReference type="Gene3D" id="1.20.5.340">
    <property type="match status" value="1"/>
</dbReference>
<dbReference type="InterPro" id="IPR009252">
    <property type="entry name" value="Cell_div_ZapB"/>
</dbReference>
<dbReference type="AlphaFoldDB" id="A0A7C2X9Z5"/>
<protein>
    <submittedName>
        <fullName evidence="3">Cell division protein ZapB</fullName>
    </submittedName>
</protein>
<sequence length="91" mass="10346">MDHVESLNRLEAIVNNLLGSLDAVAGEKRKLGEQLQLLGEENRELKQELARLREEKDQVRHRVGGLIETIEKWERNFASPQPDVTGETGQD</sequence>
<evidence type="ECO:0000256" key="2">
    <source>
        <dbReference type="SAM" id="Coils"/>
    </source>
</evidence>
<accession>A0A7C2X9Z5</accession>
<organism evidence="3">
    <name type="scientific">Desulfurivibrio alkaliphilus</name>
    <dbReference type="NCBI Taxonomy" id="427923"/>
    <lineage>
        <taxon>Bacteria</taxon>
        <taxon>Pseudomonadati</taxon>
        <taxon>Thermodesulfobacteriota</taxon>
        <taxon>Desulfobulbia</taxon>
        <taxon>Desulfobulbales</taxon>
        <taxon>Desulfobulbaceae</taxon>
        <taxon>Desulfurivibrio</taxon>
    </lineage>
</organism>
<feature type="coiled-coil region" evidence="2">
    <location>
        <begin position="28"/>
        <end position="62"/>
    </location>
</feature>
<dbReference type="GO" id="GO:0090529">
    <property type="term" value="P:cell septum assembly"/>
    <property type="evidence" value="ECO:0007669"/>
    <property type="project" value="InterPro"/>
</dbReference>
<keyword evidence="1 2" id="KW-0175">Coiled coil</keyword>
<name>A0A7C2X9Z5_9BACT</name>
<gene>
    <name evidence="3" type="primary">zapB</name>
    <name evidence="3" type="ORF">ENN98_03950</name>
</gene>
<dbReference type="Pfam" id="PF06005">
    <property type="entry name" value="ZapB"/>
    <property type="match status" value="1"/>
</dbReference>
<proteinExistence type="predicted"/>
<dbReference type="EMBL" id="DSDS01000091">
    <property type="protein sequence ID" value="HET97837.1"/>
    <property type="molecule type" value="Genomic_DNA"/>
</dbReference>
<dbReference type="GO" id="GO:0005737">
    <property type="term" value="C:cytoplasm"/>
    <property type="evidence" value="ECO:0007669"/>
    <property type="project" value="InterPro"/>
</dbReference>